<dbReference type="InterPro" id="IPR050950">
    <property type="entry name" value="HTH-type_LysR_regulators"/>
</dbReference>
<dbReference type="InterPro" id="IPR036390">
    <property type="entry name" value="WH_DNA-bd_sf"/>
</dbReference>
<accession>A0A4Z0BTI2</accession>
<dbReference type="Gene3D" id="3.40.190.10">
    <property type="entry name" value="Periplasmic binding protein-like II"/>
    <property type="match status" value="2"/>
</dbReference>
<dbReference type="FunFam" id="1.10.10.10:FF:000001">
    <property type="entry name" value="LysR family transcriptional regulator"/>
    <property type="match status" value="1"/>
</dbReference>
<keyword evidence="7" id="KW-1185">Reference proteome</keyword>
<evidence type="ECO:0000256" key="2">
    <source>
        <dbReference type="ARBA" id="ARBA00023015"/>
    </source>
</evidence>
<evidence type="ECO:0000259" key="5">
    <source>
        <dbReference type="PROSITE" id="PS50931"/>
    </source>
</evidence>
<feature type="domain" description="HTH lysR-type" evidence="5">
    <location>
        <begin position="2"/>
        <end position="59"/>
    </location>
</feature>
<keyword evidence="4" id="KW-0804">Transcription</keyword>
<dbReference type="EMBL" id="SMLM01000002">
    <property type="protein sequence ID" value="TFZ02573.1"/>
    <property type="molecule type" value="Genomic_DNA"/>
</dbReference>
<dbReference type="AlphaFoldDB" id="A0A4Z0BTI2"/>
<feature type="domain" description="HTH lysR-type" evidence="5">
    <location>
        <begin position="123"/>
        <end position="159"/>
    </location>
</feature>
<dbReference type="InterPro" id="IPR036388">
    <property type="entry name" value="WH-like_DNA-bd_sf"/>
</dbReference>
<comment type="caution">
    <text evidence="6">The sequence shown here is derived from an EMBL/GenBank/DDBJ whole genome shotgun (WGS) entry which is preliminary data.</text>
</comment>
<dbReference type="Proteomes" id="UP000298180">
    <property type="component" value="Unassembled WGS sequence"/>
</dbReference>
<sequence length="401" mass="44258">MVPSKHIHVFRTVCHEGTVTRAAEVLRRTQSSVSRSVREIEDGLGVPLFERHGRGMLLTEFGKLLLQRVERAFGELESARSGLLEKEPGRRLRHAGIFSLSVNEVRLDVLQAFAVRTRVNLVARQLGVSQPAVSLAIRDIEAAAGFQVFNRNVSGVGLTPGGETLLLHVKRALAELRVAQAEIAAMKGELRGDVTVGTLPFARPYMLPVAVARLLDEHPGLRVATVEGPFETLVSGLLAGDLDFVIGVLRPVELHPELVREELFVQDMAVFARAGHPLARRKSLALKDIAGEQWVLARRRTPTRNVISALFERQQLPHPNVVVESSDLTFIHGLLLQSDMLTATSTHLFHQQEENGSLVKLPVALPGTSRPVGILRRTREHSSPGANLLIQCVREVRWPDR</sequence>
<dbReference type="Pfam" id="PF00126">
    <property type="entry name" value="HTH_1"/>
    <property type="match status" value="2"/>
</dbReference>
<dbReference type="SUPFAM" id="SSF46785">
    <property type="entry name" value="Winged helix' DNA-binding domain"/>
    <property type="match status" value="2"/>
</dbReference>
<keyword evidence="2" id="KW-0805">Transcription regulation</keyword>
<name>A0A4Z0BTI2_9BURK</name>
<keyword evidence="3" id="KW-0238">DNA-binding</keyword>
<evidence type="ECO:0000313" key="7">
    <source>
        <dbReference type="Proteomes" id="UP000298180"/>
    </source>
</evidence>
<proteinExistence type="inferred from homology"/>
<dbReference type="RefSeq" id="WP_135264098.1">
    <property type="nucleotide sequence ID" value="NZ_SMLM01000002.1"/>
</dbReference>
<dbReference type="PRINTS" id="PR00039">
    <property type="entry name" value="HTHLYSR"/>
</dbReference>
<dbReference type="GO" id="GO:0005829">
    <property type="term" value="C:cytosol"/>
    <property type="evidence" value="ECO:0007669"/>
    <property type="project" value="TreeGrafter"/>
</dbReference>
<dbReference type="InterPro" id="IPR005119">
    <property type="entry name" value="LysR_subst-bd"/>
</dbReference>
<evidence type="ECO:0000256" key="1">
    <source>
        <dbReference type="ARBA" id="ARBA00009437"/>
    </source>
</evidence>
<dbReference type="OrthoDB" id="8981337at2"/>
<dbReference type="GO" id="GO:0003700">
    <property type="term" value="F:DNA-binding transcription factor activity"/>
    <property type="evidence" value="ECO:0007669"/>
    <property type="project" value="InterPro"/>
</dbReference>
<dbReference type="Pfam" id="PF03466">
    <property type="entry name" value="LysR_substrate"/>
    <property type="match status" value="1"/>
</dbReference>
<dbReference type="InterPro" id="IPR000847">
    <property type="entry name" value="LysR_HTH_N"/>
</dbReference>
<evidence type="ECO:0000256" key="3">
    <source>
        <dbReference type="ARBA" id="ARBA00023125"/>
    </source>
</evidence>
<dbReference type="SUPFAM" id="SSF53850">
    <property type="entry name" value="Periplasmic binding protein-like II"/>
    <property type="match status" value="1"/>
</dbReference>
<organism evidence="6 7">
    <name type="scientific">Ramlibacter henchirensis</name>
    <dbReference type="NCBI Taxonomy" id="204072"/>
    <lineage>
        <taxon>Bacteria</taxon>
        <taxon>Pseudomonadati</taxon>
        <taxon>Pseudomonadota</taxon>
        <taxon>Betaproteobacteria</taxon>
        <taxon>Burkholderiales</taxon>
        <taxon>Comamonadaceae</taxon>
        <taxon>Ramlibacter</taxon>
    </lineage>
</organism>
<dbReference type="PANTHER" id="PTHR30419">
    <property type="entry name" value="HTH-TYPE TRANSCRIPTIONAL REGULATOR YBHD"/>
    <property type="match status" value="1"/>
</dbReference>
<protein>
    <submittedName>
        <fullName evidence="6">LysR family transcriptional regulator</fullName>
    </submittedName>
</protein>
<dbReference type="Gene3D" id="1.10.10.10">
    <property type="entry name" value="Winged helix-like DNA-binding domain superfamily/Winged helix DNA-binding domain"/>
    <property type="match status" value="2"/>
</dbReference>
<comment type="similarity">
    <text evidence="1">Belongs to the LysR transcriptional regulatory family.</text>
</comment>
<dbReference type="GO" id="GO:0003677">
    <property type="term" value="F:DNA binding"/>
    <property type="evidence" value="ECO:0007669"/>
    <property type="project" value="UniProtKB-KW"/>
</dbReference>
<dbReference type="PANTHER" id="PTHR30419:SF14">
    <property type="entry name" value="LYSR FAMILY TRANSCRIPTIONAL REGULATOR"/>
    <property type="match status" value="1"/>
</dbReference>
<reference evidence="6 7" key="1">
    <citation type="submission" date="2019-03" db="EMBL/GenBank/DDBJ databases">
        <title>Ramlibacter henchirensis DSM 14656, whole genome shotgun sequence.</title>
        <authorList>
            <person name="Zhang X."/>
            <person name="Feng G."/>
            <person name="Zhu H."/>
        </authorList>
    </citation>
    <scope>NUCLEOTIDE SEQUENCE [LARGE SCALE GENOMIC DNA]</scope>
    <source>
        <strain evidence="6 7">DSM 14656</strain>
    </source>
</reference>
<dbReference type="PROSITE" id="PS50931">
    <property type="entry name" value="HTH_LYSR"/>
    <property type="match status" value="2"/>
</dbReference>
<evidence type="ECO:0000256" key="4">
    <source>
        <dbReference type="ARBA" id="ARBA00023163"/>
    </source>
</evidence>
<gene>
    <name evidence="6" type="ORF">EZ313_15040</name>
</gene>
<evidence type="ECO:0000313" key="6">
    <source>
        <dbReference type="EMBL" id="TFZ02573.1"/>
    </source>
</evidence>